<protein>
    <submittedName>
        <fullName evidence="2">Putative transaldolase 1</fullName>
    </submittedName>
</protein>
<dbReference type="EMBL" id="LBMM01004777">
    <property type="protein sequence ID" value="KMQ92095.1"/>
    <property type="molecule type" value="Genomic_DNA"/>
</dbReference>
<dbReference type="AlphaFoldDB" id="A0A0J7NHY5"/>
<dbReference type="Proteomes" id="UP000036403">
    <property type="component" value="Unassembled WGS sequence"/>
</dbReference>
<sequence length="174" mass="19469">MVEAVRIPHHAWAAQNRTKLVTRIASPYFFPPWTNGSIASALLDRDVAIVFFDFDDTIRLSILLSVAAVTFSVPLDTENEEAFRFLREYGFLDDIEGSLSTDNPTILSRARHCFKNTINCLVMVSLQPVNDCRPNITPAEVRTAEEAEPSNARVDSALDDEPRAVEERTATDDI</sequence>
<proteinExistence type="predicted"/>
<reference evidence="2 3" key="1">
    <citation type="submission" date="2015-04" db="EMBL/GenBank/DDBJ databases">
        <title>Lasius niger genome sequencing.</title>
        <authorList>
            <person name="Konorov E.A."/>
            <person name="Nikitin M.A."/>
            <person name="Kirill M.V."/>
            <person name="Chang P."/>
        </authorList>
    </citation>
    <scope>NUCLEOTIDE SEQUENCE [LARGE SCALE GENOMIC DNA]</scope>
    <source>
        <tissue evidence="2">Whole</tissue>
    </source>
</reference>
<evidence type="ECO:0000313" key="2">
    <source>
        <dbReference type="EMBL" id="KMQ92095.1"/>
    </source>
</evidence>
<keyword evidence="3" id="KW-1185">Reference proteome</keyword>
<feature type="compositionally biased region" description="Basic and acidic residues" evidence="1">
    <location>
        <begin position="160"/>
        <end position="174"/>
    </location>
</feature>
<gene>
    <name evidence="2" type="ORF">RF55_7968</name>
</gene>
<comment type="caution">
    <text evidence="2">The sequence shown here is derived from an EMBL/GenBank/DDBJ whole genome shotgun (WGS) entry which is preliminary data.</text>
</comment>
<name>A0A0J7NHY5_LASNI</name>
<feature type="region of interest" description="Disordered" evidence="1">
    <location>
        <begin position="142"/>
        <end position="174"/>
    </location>
</feature>
<evidence type="ECO:0000256" key="1">
    <source>
        <dbReference type="SAM" id="MobiDB-lite"/>
    </source>
</evidence>
<organism evidence="2 3">
    <name type="scientific">Lasius niger</name>
    <name type="common">Black garden ant</name>
    <dbReference type="NCBI Taxonomy" id="67767"/>
    <lineage>
        <taxon>Eukaryota</taxon>
        <taxon>Metazoa</taxon>
        <taxon>Ecdysozoa</taxon>
        <taxon>Arthropoda</taxon>
        <taxon>Hexapoda</taxon>
        <taxon>Insecta</taxon>
        <taxon>Pterygota</taxon>
        <taxon>Neoptera</taxon>
        <taxon>Endopterygota</taxon>
        <taxon>Hymenoptera</taxon>
        <taxon>Apocrita</taxon>
        <taxon>Aculeata</taxon>
        <taxon>Formicoidea</taxon>
        <taxon>Formicidae</taxon>
        <taxon>Formicinae</taxon>
        <taxon>Lasius</taxon>
        <taxon>Lasius</taxon>
    </lineage>
</organism>
<evidence type="ECO:0000313" key="3">
    <source>
        <dbReference type="Proteomes" id="UP000036403"/>
    </source>
</evidence>
<accession>A0A0J7NHY5</accession>
<dbReference type="PaxDb" id="67767-A0A0J7NHY5"/>